<evidence type="ECO:0000313" key="3">
    <source>
        <dbReference type="WBParaSite" id="HPBE_0001760101-mRNA-1"/>
    </source>
</evidence>
<dbReference type="SUPFAM" id="SSF48452">
    <property type="entry name" value="TPR-like"/>
    <property type="match status" value="1"/>
</dbReference>
<dbReference type="InterPro" id="IPR049039">
    <property type="entry name" value="RMD1-3_a_helical_rpt"/>
</dbReference>
<dbReference type="PANTHER" id="PTHR16056:SF20">
    <property type="entry name" value="C2H2-TYPE DOMAIN-CONTAINING PROTEIN-RELATED"/>
    <property type="match status" value="1"/>
</dbReference>
<dbReference type="AlphaFoldDB" id="A0A183G766"/>
<evidence type="ECO:0000313" key="1">
    <source>
        <dbReference type="EMBL" id="VDP09338.1"/>
    </source>
</evidence>
<accession>A0A183G766</accession>
<reference evidence="1 2" key="1">
    <citation type="submission" date="2018-11" db="EMBL/GenBank/DDBJ databases">
        <authorList>
            <consortium name="Pathogen Informatics"/>
        </authorList>
    </citation>
    <scope>NUCLEOTIDE SEQUENCE [LARGE SCALE GENOMIC DNA]</scope>
</reference>
<accession>A0A3P8BI03</accession>
<protein>
    <submittedName>
        <fullName evidence="3">TPR_REGION domain-containing protein</fullName>
    </submittedName>
</protein>
<dbReference type="EMBL" id="UZAH01030116">
    <property type="protein sequence ID" value="VDP09338.1"/>
    <property type="molecule type" value="Genomic_DNA"/>
</dbReference>
<dbReference type="InterPro" id="IPR011990">
    <property type="entry name" value="TPR-like_helical_dom_sf"/>
</dbReference>
<sequence>MGSDKVEEAYKTLKQRYESDKSVEVLWRLARASIEVGDMQKSRQKRKDFVQEARTYALGAVAQNPNDYNAVRWAAITTGYNSEFLAAKEKIVECQKSLDYTDKGLQMKPNDHVLLYVKGRAMFLFCGLNSIEKRAMTVVFKQSGNEPPPSVDKALSIFLQAYNIQPKYVPTLLYIGYCLISLGDKKTAQKYLREATNLDVHGCDLAVQKECAELLKQC</sequence>
<dbReference type="GO" id="GO:0005739">
    <property type="term" value="C:mitochondrion"/>
    <property type="evidence" value="ECO:0007669"/>
    <property type="project" value="TreeGrafter"/>
</dbReference>
<dbReference type="GO" id="GO:0097431">
    <property type="term" value="C:mitotic spindle pole"/>
    <property type="evidence" value="ECO:0007669"/>
    <property type="project" value="TreeGrafter"/>
</dbReference>
<gene>
    <name evidence="1" type="ORF">HPBE_LOCUS17600</name>
</gene>
<dbReference type="GO" id="GO:0008017">
    <property type="term" value="F:microtubule binding"/>
    <property type="evidence" value="ECO:0007669"/>
    <property type="project" value="TreeGrafter"/>
</dbReference>
<dbReference type="Pfam" id="PF21033">
    <property type="entry name" value="RMD1-3"/>
    <property type="match status" value="1"/>
</dbReference>
<dbReference type="Proteomes" id="UP000050761">
    <property type="component" value="Unassembled WGS sequence"/>
</dbReference>
<dbReference type="OrthoDB" id="5785469at2759"/>
<dbReference type="GO" id="GO:0005876">
    <property type="term" value="C:spindle microtubule"/>
    <property type="evidence" value="ECO:0007669"/>
    <property type="project" value="TreeGrafter"/>
</dbReference>
<keyword evidence="2" id="KW-1185">Reference proteome</keyword>
<organism evidence="2 3">
    <name type="scientific">Heligmosomoides polygyrus</name>
    <name type="common">Parasitic roundworm</name>
    <dbReference type="NCBI Taxonomy" id="6339"/>
    <lineage>
        <taxon>Eukaryota</taxon>
        <taxon>Metazoa</taxon>
        <taxon>Ecdysozoa</taxon>
        <taxon>Nematoda</taxon>
        <taxon>Chromadorea</taxon>
        <taxon>Rhabditida</taxon>
        <taxon>Rhabditina</taxon>
        <taxon>Rhabditomorpha</taxon>
        <taxon>Strongyloidea</taxon>
        <taxon>Heligmosomidae</taxon>
        <taxon>Heligmosomoides</taxon>
    </lineage>
</organism>
<dbReference type="Gene3D" id="1.25.40.10">
    <property type="entry name" value="Tetratricopeptide repeat domain"/>
    <property type="match status" value="1"/>
</dbReference>
<dbReference type="WBParaSite" id="HPBE_0001760101-mRNA-1">
    <property type="protein sequence ID" value="HPBE_0001760101-mRNA-1"/>
    <property type="gene ID" value="HPBE_0001760101"/>
</dbReference>
<reference evidence="3" key="2">
    <citation type="submission" date="2019-09" db="UniProtKB">
        <authorList>
            <consortium name="WormBaseParasite"/>
        </authorList>
    </citation>
    <scope>IDENTIFICATION</scope>
</reference>
<proteinExistence type="predicted"/>
<name>A0A183G766_HELPZ</name>
<dbReference type="PANTHER" id="PTHR16056">
    <property type="entry name" value="REGULATOR OF MICROTUBULE DYNAMICS PROTEIN"/>
    <property type="match status" value="1"/>
</dbReference>
<evidence type="ECO:0000313" key="2">
    <source>
        <dbReference type="Proteomes" id="UP000050761"/>
    </source>
</evidence>